<dbReference type="InterPro" id="IPR045177">
    <property type="entry name" value="FDM1-5/IDN2"/>
</dbReference>
<evidence type="ECO:0000256" key="2">
    <source>
        <dbReference type="ARBA" id="ARBA00023158"/>
    </source>
</evidence>
<accession>A0AAN9JK74</accession>
<dbReference type="InterPro" id="IPR038588">
    <property type="entry name" value="XS_domain_sf"/>
</dbReference>
<evidence type="ECO:0000313" key="9">
    <source>
        <dbReference type="Proteomes" id="UP001359559"/>
    </source>
</evidence>
<gene>
    <name evidence="8" type="ORF">RJT34_11579</name>
</gene>
<evidence type="ECO:0000259" key="5">
    <source>
        <dbReference type="Pfam" id="PF03468"/>
    </source>
</evidence>
<dbReference type="PANTHER" id="PTHR21596:SF65">
    <property type="entry name" value="PROTEIN INVOLVED IN DE NOVO 2-RELATED"/>
    <property type="match status" value="1"/>
</dbReference>
<protein>
    <recommendedName>
        <fullName evidence="10">Protein INVOLVED IN DE NOVO 2</fullName>
    </recommendedName>
</protein>
<organism evidence="8 9">
    <name type="scientific">Clitoria ternatea</name>
    <name type="common">Butterfly pea</name>
    <dbReference type="NCBI Taxonomy" id="43366"/>
    <lineage>
        <taxon>Eukaryota</taxon>
        <taxon>Viridiplantae</taxon>
        <taxon>Streptophyta</taxon>
        <taxon>Embryophyta</taxon>
        <taxon>Tracheophyta</taxon>
        <taxon>Spermatophyta</taxon>
        <taxon>Magnoliopsida</taxon>
        <taxon>eudicotyledons</taxon>
        <taxon>Gunneridae</taxon>
        <taxon>Pentapetalae</taxon>
        <taxon>rosids</taxon>
        <taxon>fabids</taxon>
        <taxon>Fabales</taxon>
        <taxon>Fabaceae</taxon>
        <taxon>Papilionoideae</taxon>
        <taxon>50 kb inversion clade</taxon>
        <taxon>NPAAA clade</taxon>
        <taxon>indigoferoid/millettioid clade</taxon>
        <taxon>Phaseoleae</taxon>
        <taxon>Clitoria</taxon>
    </lineage>
</organism>
<dbReference type="GO" id="GO:0080188">
    <property type="term" value="P:gene silencing by siRNA-directed DNA methylation"/>
    <property type="evidence" value="ECO:0007669"/>
    <property type="project" value="InterPro"/>
</dbReference>
<dbReference type="InterPro" id="IPR005380">
    <property type="entry name" value="XS_domain"/>
</dbReference>
<evidence type="ECO:0000256" key="1">
    <source>
        <dbReference type="ARBA" id="ARBA00023054"/>
    </source>
</evidence>
<keyword evidence="9" id="KW-1185">Reference proteome</keyword>
<keyword evidence="1 3" id="KW-0175">Coiled coil</keyword>
<feature type="domain" description="Zinc finger-XS" evidence="7">
    <location>
        <begin position="193"/>
        <end position="235"/>
    </location>
</feature>
<feature type="domain" description="Zinc finger-XS" evidence="7">
    <location>
        <begin position="309"/>
        <end position="351"/>
    </location>
</feature>
<feature type="region of interest" description="Disordered" evidence="4">
    <location>
        <begin position="357"/>
        <end position="394"/>
    </location>
</feature>
<feature type="coiled-coil region" evidence="3">
    <location>
        <begin position="833"/>
        <end position="917"/>
    </location>
</feature>
<sequence length="1191" mass="136325">MLAVINYISECSELGNVKRLFTCFLEMVLGGIILTLGETVMALCSNKDHGTSESQVSWWYVDISYQELKKGSYKVRSSDETFACPYCPGRKQDYKYIELLNHASGVGRSSSDKRSAKEKANHLALLKYLEKDLVWTDVPSRPADKGLLSPGDCVGPQFSNNDADVSWWYIDTSYEELKNGSRNVKTSDLTFICPYCPRIKQDYMYRELLEHAYMVGRSSSEKRSARERANHLALVKYLEEDLMIMDSPPIPVDKGKKLFSLGQTGMAQCSNKDTDKSAPQINWWYVDKFYKELKKGSHVVQISDEAFSCPYCPKMKKQDYVYRELLEHASGVGQSSSTKRSVKEKATHLALTKYLKNDVKNVNGPPKPANKGDPPVNRVGQSSSQERSASGEASHLALETNLRKDLMNVNGPLKHVNKVSGTIAFRQGESVMGCCSREDTDVSSSQIGWYHSYVGKCYAELRKGRHVVKTSDETFTCPYCPNNNKKIKRDYVYREILEHASGVSRSSSEKRSIIEKANHLALVKYLKKDLMNVGGPSKPMNQGSITISPRETVMGQNSHKDTNQRASQISGWFVGKFYEELKKGCHVVKTSDETFTCPYCPDKKRKRDYFYSEILEHASGVGQSSSQKRSAIEKANHLALLKYLENDLMNMGNPSKTADVGSLPVNSEKRFVWPWTGIAVNIPIRQTEDGCYVGESGSKLRDEYRSRGFNPCRVRILSDIWGHSGTAVVEFNKNWSGLDNALAFERAYELDHHGKKDWFSNLEQKSGIYAWIACADDYHMTNIIGEQLQKMGDIKTIPEHMEEEARRHDKLVSSLNNTLQVKNKKLKGMEMKYNETSLRMDIVKKEIDKLTEAHGQEMKKIQSSATQHFQSIFNGHKRLKLQLESQKRELELRRIELEKREAQNESESKKLKEEIKENATKNSSLEMAVLEQRKANENVLKLAADQKRQKEHLHAKITRLEKQLDVKQNLELEIQQLKGKLNVMRYMEDDGDSEVLNKVDVLHKDLREKEQLLRDLDSLNQTLIIKERKSNDELQEARKELINGIKEISCRANIGVKRMGELDIRPFVETMKKRYNGEEAEERASELCSLWEEYLKDPDWHPFKITTIDGKHQEIIDDEDEKLKGLKNEMGEGIYKAVTAALIEINTYNPSGRYITSELWNYQEVKRATLQEGVQLLLMQWKLHKQKRGMM</sequence>
<dbReference type="Gene3D" id="3.30.70.2890">
    <property type="entry name" value="XS domain"/>
    <property type="match status" value="1"/>
</dbReference>
<feature type="coiled-coil region" evidence="3">
    <location>
        <begin position="943"/>
        <end position="1051"/>
    </location>
</feature>
<keyword evidence="2" id="KW-0943">RNA-mediated gene silencing</keyword>
<reference evidence="8 9" key="1">
    <citation type="submission" date="2024-01" db="EMBL/GenBank/DDBJ databases">
        <title>The genomes of 5 underutilized Papilionoideae crops provide insights into root nodulation and disease resistance.</title>
        <authorList>
            <person name="Yuan L."/>
        </authorList>
    </citation>
    <scope>NUCLEOTIDE SEQUENCE [LARGE SCALE GENOMIC DNA]</scope>
    <source>
        <strain evidence="8">LY-2023</strain>
        <tissue evidence="8">Leaf</tissue>
    </source>
</reference>
<dbReference type="EMBL" id="JAYKXN010000003">
    <property type="protein sequence ID" value="KAK7300730.1"/>
    <property type="molecule type" value="Genomic_DNA"/>
</dbReference>
<feature type="compositionally biased region" description="Polar residues" evidence="4">
    <location>
        <begin position="379"/>
        <end position="388"/>
    </location>
</feature>
<comment type="caution">
    <text evidence="8">The sequence shown here is derived from an EMBL/GenBank/DDBJ whole genome shotgun (WGS) entry which is preliminary data.</text>
</comment>
<dbReference type="PANTHER" id="PTHR21596">
    <property type="entry name" value="RIBONUCLEASE P SUBUNIT P38"/>
    <property type="match status" value="1"/>
</dbReference>
<evidence type="ECO:0008006" key="10">
    <source>
        <dbReference type="Google" id="ProtNLM"/>
    </source>
</evidence>
<feature type="domain" description="Zinc finger-XS" evidence="7">
    <location>
        <begin position="84"/>
        <end position="125"/>
    </location>
</feature>
<feature type="domain" description="XS" evidence="5">
    <location>
        <begin position="668"/>
        <end position="779"/>
    </location>
</feature>
<dbReference type="CDD" id="cd12266">
    <property type="entry name" value="RRM_like_XS"/>
    <property type="match status" value="1"/>
</dbReference>
<proteinExistence type="predicted"/>
<evidence type="ECO:0000313" key="8">
    <source>
        <dbReference type="EMBL" id="KAK7300730.1"/>
    </source>
</evidence>
<dbReference type="AlphaFoldDB" id="A0AAN9JK74"/>
<dbReference type="Pfam" id="PF03468">
    <property type="entry name" value="XS"/>
    <property type="match status" value="1"/>
</dbReference>
<dbReference type="Pfam" id="PF03469">
    <property type="entry name" value="XH"/>
    <property type="match status" value="1"/>
</dbReference>
<evidence type="ECO:0000259" key="7">
    <source>
        <dbReference type="Pfam" id="PF03470"/>
    </source>
</evidence>
<dbReference type="Proteomes" id="UP001359559">
    <property type="component" value="Unassembled WGS sequence"/>
</dbReference>
<dbReference type="Pfam" id="PF03470">
    <property type="entry name" value="zf-XS"/>
    <property type="match status" value="5"/>
</dbReference>
<dbReference type="InterPro" id="IPR005381">
    <property type="entry name" value="Znf-XS_domain"/>
</dbReference>
<feature type="domain" description="Factor of DNA methylation 1-5/IDN2" evidence="6">
    <location>
        <begin position="1057"/>
        <end position="1187"/>
    </location>
</feature>
<evidence type="ECO:0000259" key="6">
    <source>
        <dbReference type="Pfam" id="PF03469"/>
    </source>
</evidence>
<feature type="domain" description="Zinc finger-XS" evidence="7">
    <location>
        <begin position="597"/>
        <end position="640"/>
    </location>
</feature>
<name>A0AAN9JK74_CLITE</name>
<evidence type="ECO:0000256" key="3">
    <source>
        <dbReference type="SAM" id="Coils"/>
    </source>
</evidence>
<evidence type="ECO:0000256" key="4">
    <source>
        <dbReference type="SAM" id="MobiDB-lite"/>
    </source>
</evidence>
<dbReference type="InterPro" id="IPR005379">
    <property type="entry name" value="FDM1-5/IDN2_XH"/>
</dbReference>
<feature type="domain" description="Zinc finger-XS" evidence="7">
    <location>
        <begin position="477"/>
        <end position="523"/>
    </location>
</feature>